<dbReference type="AlphaFoldDB" id="A0A821P4X2"/>
<protein>
    <submittedName>
        <fullName evidence="1">Uncharacterized protein</fullName>
    </submittedName>
</protein>
<name>A0A821P4X2_9NEOP</name>
<reference evidence="1" key="1">
    <citation type="submission" date="2021-02" db="EMBL/GenBank/DDBJ databases">
        <authorList>
            <person name="Steward A R."/>
        </authorList>
    </citation>
    <scope>NUCLEOTIDE SEQUENCE</scope>
</reference>
<organism evidence="1 2">
    <name type="scientific">Pieris macdunnoughi</name>
    <dbReference type="NCBI Taxonomy" id="345717"/>
    <lineage>
        <taxon>Eukaryota</taxon>
        <taxon>Metazoa</taxon>
        <taxon>Ecdysozoa</taxon>
        <taxon>Arthropoda</taxon>
        <taxon>Hexapoda</taxon>
        <taxon>Insecta</taxon>
        <taxon>Pterygota</taxon>
        <taxon>Neoptera</taxon>
        <taxon>Endopterygota</taxon>
        <taxon>Lepidoptera</taxon>
        <taxon>Glossata</taxon>
        <taxon>Ditrysia</taxon>
        <taxon>Papilionoidea</taxon>
        <taxon>Pieridae</taxon>
        <taxon>Pierinae</taxon>
        <taxon>Pieris</taxon>
    </lineage>
</organism>
<accession>A0A821P4X2</accession>
<gene>
    <name evidence="1" type="ORF">PMACD_LOCUS3368</name>
</gene>
<evidence type="ECO:0000313" key="1">
    <source>
        <dbReference type="EMBL" id="CAF4799764.1"/>
    </source>
</evidence>
<dbReference type="Proteomes" id="UP000663880">
    <property type="component" value="Unassembled WGS sequence"/>
</dbReference>
<evidence type="ECO:0000313" key="2">
    <source>
        <dbReference type="Proteomes" id="UP000663880"/>
    </source>
</evidence>
<dbReference type="EMBL" id="CAJOBZ010000006">
    <property type="protein sequence ID" value="CAF4799764.1"/>
    <property type="molecule type" value="Genomic_DNA"/>
</dbReference>
<comment type="caution">
    <text evidence="1">The sequence shown here is derived from an EMBL/GenBank/DDBJ whole genome shotgun (WGS) entry which is preliminary data.</text>
</comment>
<proteinExistence type="predicted"/>
<keyword evidence="2" id="KW-1185">Reference proteome</keyword>
<sequence length="140" mass="15308">MEESWSSGGGPLLRTRSLPLVLEASGGVPARQTKLDPRQLLTLTRHYYPEGGWGWGVAIAATIAQLLAHGLHQASAVIAVEAIKRFGPEVQMQAGMCKVTRINISIRGHTKCCELLFLISVACKRSLESYRRPCSHLTMP</sequence>
<dbReference type="OrthoDB" id="6499973at2759"/>